<feature type="transmembrane region" description="Helical" evidence="8">
    <location>
        <begin position="48"/>
        <end position="67"/>
    </location>
</feature>
<dbReference type="SUPFAM" id="SSF82866">
    <property type="entry name" value="Multidrug efflux transporter AcrB transmembrane domain"/>
    <property type="match status" value="3"/>
</dbReference>
<evidence type="ECO:0000256" key="1">
    <source>
        <dbReference type="ARBA" id="ARBA00004651"/>
    </source>
</evidence>
<evidence type="ECO:0000256" key="7">
    <source>
        <dbReference type="ARBA" id="ARBA00023180"/>
    </source>
</evidence>
<name>A0A914CBY6_9BILA</name>
<dbReference type="InterPro" id="IPR051697">
    <property type="entry name" value="Patched_domain-protein"/>
</dbReference>
<evidence type="ECO:0000256" key="2">
    <source>
        <dbReference type="ARBA" id="ARBA00005585"/>
    </source>
</evidence>
<dbReference type="InterPro" id="IPR003392">
    <property type="entry name" value="PTHD_SSD"/>
</dbReference>
<dbReference type="PANTHER" id="PTHR10796">
    <property type="entry name" value="PATCHED-RELATED"/>
    <property type="match status" value="1"/>
</dbReference>
<feature type="transmembrane region" description="Helical" evidence="8">
    <location>
        <begin position="308"/>
        <end position="330"/>
    </location>
</feature>
<keyword evidence="5 8" id="KW-1133">Transmembrane helix</keyword>
<evidence type="ECO:0000256" key="3">
    <source>
        <dbReference type="ARBA" id="ARBA00022475"/>
    </source>
</evidence>
<feature type="transmembrane region" description="Helical" evidence="8">
    <location>
        <begin position="566"/>
        <end position="586"/>
    </location>
</feature>
<dbReference type="InterPro" id="IPR048634">
    <property type="entry name" value="SecD_SecF_C"/>
</dbReference>
<feature type="transmembrane region" description="Helical" evidence="8">
    <location>
        <begin position="372"/>
        <end position="393"/>
    </location>
</feature>
<organism evidence="10 11">
    <name type="scientific">Acrobeloides nanus</name>
    <dbReference type="NCBI Taxonomy" id="290746"/>
    <lineage>
        <taxon>Eukaryota</taxon>
        <taxon>Metazoa</taxon>
        <taxon>Ecdysozoa</taxon>
        <taxon>Nematoda</taxon>
        <taxon>Chromadorea</taxon>
        <taxon>Rhabditida</taxon>
        <taxon>Tylenchina</taxon>
        <taxon>Cephalobomorpha</taxon>
        <taxon>Cephaloboidea</taxon>
        <taxon>Cephalobidae</taxon>
        <taxon>Acrobeloides</taxon>
    </lineage>
</organism>
<dbReference type="GO" id="GO:0018996">
    <property type="term" value="P:molting cycle, collagen and cuticulin-based cuticle"/>
    <property type="evidence" value="ECO:0007669"/>
    <property type="project" value="TreeGrafter"/>
</dbReference>
<dbReference type="PANTHER" id="PTHR10796:SF90">
    <property type="entry name" value="SSD DOMAIN-CONTAINING PROTEIN"/>
    <property type="match status" value="1"/>
</dbReference>
<feature type="transmembrane region" description="Helical" evidence="8">
    <location>
        <begin position="497"/>
        <end position="526"/>
    </location>
</feature>
<keyword evidence="7" id="KW-0325">Glycoprotein</keyword>
<comment type="subcellular location">
    <subcellularLocation>
        <location evidence="1">Cell membrane</location>
        <topology evidence="1">Multi-pass membrane protein</topology>
    </subcellularLocation>
</comment>
<feature type="transmembrane region" description="Helical" evidence="8">
    <location>
        <begin position="813"/>
        <end position="833"/>
    </location>
</feature>
<dbReference type="AlphaFoldDB" id="A0A914CBY6"/>
<evidence type="ECO:0000313" key="11">
    <source>
        <dbReference type="WBParaSite" id="ACRNAN_Path_793.g2998.t3"/>
    </source>
</evidence>
<dbReference type="Proteomes" id="UP000887540">
    <property type="component" value="Unplaced"/>
</dbReference>
<evidence type="ECO:0000256" key="6">
    <source>
        <dbReference type="ARBA" id="ARBA00023136"/>
    </source>
</evidence>
<dbReference type="WBParaSite" id="ACRNAN_Path_793.g2998.t3">
    <property type="protein sequence ID" value="ACRNAN_Path_793.g2998.t3"/>
    <property type="gene ID" value="ACRNAN_Path_793.g2998"/>
</dbReference>
<dbReference type="PROSITE" id="PS50156">
    <property type="entry name" value="SSD"/>
    <property type="match status" value="1"/>
</dbReference>
<feature type="transmembrane region" description="Helical" evidence="8">
    <location>
        <begin position="839"/>
        <end position="861"/>
    </location>
</feature>
<dbReference type="Gene3D" id="1.20.1640.10">
    <property type="entry name" value="Multidrug efflux transporter AcrB transmembrane domain"/>
    <property type="match status" value="3"/>
</dbReference>
<dbReference type="GO" id="GO:0006897">
    <property type="term" value="P:endocytosis"/>
    <property type="evidence" value="ECO:0007669"/>
    <property type="project" value="TreeGrafter"/>
</dbReference>
<accession>A0A914CBY6</accession>
<keyword evidence="4 8" id="KW-0812">Transmembrane</keyword>
<feature type="transmembrane region" description="Helical" evidence="8">
    <location>
        <begin position="786"/>
        <end position="806"/>
    </location>
</feature>
<evidence type="ECO:0000256" key="8">
    <source>
        <dbReference type="SAM" id="Phobius"/>
    </source>
</evidence>
<feature type="transmembrane region" description="Helical" evidence="8">
    <location>
        <begin position="894"/>
        <end position="916"/>
    </location>
</feature>
<comment type="similarity">
    <text evidence="2">Belongs to the patched family.</text>
</comment>
<protein>
    <submittedName>
        <fullName evidence="11">SSD domain-containing protein</fullName>
    </submittedName>
</protein>
<proteinExistence type="inferred from homology"/>
<dbReference type="FunFam" id="1.20.1640.10:FF:000013">
    <property type="entry name" value="PaTched Related family"/>
    <property type="match status" value="1"/>
</dbReference>
<keyword evidence="6 8" id="KW-0472">Membrane</keyword>
<dbReference type="GO" id="GO:0005886">
    <property type="term" value="C:plasma membrane"/>
    <property type="evidence" value="ECO:0007669"/>
    <property type="project" value="UniProtKB-SubCell"/>
</dbReference>
<feature type="transmembrane region" description="Helical" evidence="8">
    <location>
        <begin position="928"/>
        <end position="950"/>
    </location>
</feature>
<evidence type="ECO:0000256" key="5">
    <source>
        <dbReference type="ARBA" id="ARBA00022989"/>
    </source>
</evidence>
<sequence length="984" mass="111633">MEKQTDFQLCQNHDNWKPDPKCAKFLNLWSKFSLGHLFGILGKFIGTYPLAFFIVALVMTSTSLGMYKLKLQDRLRDGYTPTNSLSRYESDVYREFLGLTDDPIVTVALFLAKDGGSMHRPEYLDEVIELHKYLRSNLSCDYSGPENGHPKVVKYADICGPFCDANVVIEYFAETIKDELKRANMGQSKSFSVNLTYPITTVRGFPLHLERNFFGVKMVEPNISNVTDSLETDEVLQQLNRITPIRYVEAIMMIFRGEGHEQKMAQWEMALYKFSQENFTSDLLHIIVLGSGIVDYEMNRDSQKTVPYFAVGFSSMLGFVFATVLISSYYYGVFDYAKIIVALATTLCPILAITSTFGILSIIRMRTNTIMMIMPFLIMGIGVNDAFLMIHAWHRTAKHGIKEVNRLSLVLEEVGPSITITTLTNVITFSIGSFTPTPGVNDAFLMIHAWHRTAKHGIKEVNRLSLVLEEVGPSITITTLTNVITFSIGSFTPTPEIQLFCTATAIALGLAYFYCLVLFVPVLYLASAYENKCVQTSSKKASKLKDALSTCCQVYSKIIRHRFSNYVLLVGVFIYWYFSIFGTMILKSKLDTEKIIPPNNPLRAPNEIFMRVVYQDYYPVTVFVNNPLDIRNKTSLDKFYEMLNEFEGMKLCRGKELTILWLRDYIEYINTYEDFDYYSENGVPASSLEVTNNSETGVDYKRLKEFLASPIYKYYRSFMKLNDTNPDLPLSKFMFIITYHNTTSWDDRIDIVQKSRDIASRYLEMNVTIWEANAMFVDQMLSLKTITLLTCLMTLGCMAIVCAIFIQNPLAVVTATSAILSIGLGVIGFLSLWNLDLDPATMCAVLMSIGMSVDFTAHVAYNFQLTERSKIKDGKVVKISLKSQQDKLINTLQAVAWPMLQGGFSTVLTIVPLALLQDYIPLVFVKTIVLVVTWGLLHGLVLLPAFLVFLPKKWLEMNCYRYLSRKIAKTSENNNNEAKASANF</sequence>
<reference evidence="11" key="1">
    <citation type="submission" date="2022-11" db="UniProtKB">
        <authorList>
            <consortium name="WormBaseParasite"/>
        </authorList>
    </citation>
    <scope>IDENTIFICATION</scope>
</reference>
<dbReference type="GO" id="GO:0030659">
    <property type="term" value="C:cytoplasmic vesicle membrane"/>
    <property type="evidence" value="ECO:0007669"/>
    <property type="project" value="TreeGrafter"/>
</dbReference>
<dbReference type="InterPro" id="IPR000731">
    <property type="entry name" value="SSD"/>
</dbReference>
<evidence type="ECO:0000313" key="10">
    <source>
        <dbReference type="Proteomes" id="UP000887540"/>
    </source>
</evidence>
<dbReference type="Pfam" id="PF02355">
    <property type="entry name" value="SecD_SecF_C"/>
    <property type="match status" value="1"/>
</dbReference>
<evidence type="ECO:0000256" key="4">
    <source>
        <dbReference type="ARBA" id="ARBA00022692"/>
    </source>
</evidence>
<dbReference type="Pfam" id="PF02460">
    <property type="entry name" value="Patched"/>
    <property type="match status" value="1"/>
</dbReference>
<keyword evidence="10" id="KW-1185">Reference proteome</keyword>
<keyword evidence="3" id="KW-1003">Cell membrane</keyword>
<feature type="domain" description="SSD" evidence="9">
    <location>
        <begin position="307"/>
        <end position="525"/>
    </location>
</feature>
<feature type="transmembrane region" description="Helical" evidence="8">
    <location>
        <begin position="336"/>
        <end position="360"/>
    </location>
</feature>
<evidence type="ECO:0000259" key="9">
    <source>
        <dbReference type="PROSITE" id="PS50156"/>
    </source>
</evidence>